<keyword evidence="1" id="KW-0732">Signal</keyword>
<dbReference type="eggNOG" id="ENOG502ZV5W">
    <property type="taxonomic scope" value="Bacteria"/>
</dbReference>
<feature type="signal peptide" evidence="1">
    <location>
        <begin position="1"/>
        <end position="19"/>
    </location>
</feature>
<dbReference type="Proteomes" id="UP000003947">
    <property type="component" value="Unassembled WGS sequence"/>
</dbReference>
<name>I4YSF1_9HYPH</name>
<dbReference type="PATRIC" id="fig|864069.3.peg.3756"/>
<protein>
    <submittedName>
        <fullName evidence="2">Uncharacterized protein</fullName>
    </submittedName>
</protein>
<evidence type="ECO:0000313" key="3">
    <source>
        <dbReference type="Proteomes" id="UP000003947"/>
    </source>
</evidence>
<organism evidence="2 3">
    <name type="scientific">Microvirga lotononidis</name>
    <dbReference type="NCBI Taxonomy" id="864069"/>
    <lineage>
        <taxon>Bacteria</taxon>
        <taxon>Pseudomonadati</taxon>
        <taxon>Pseudomonadota</taxon>
        <taxon>Alphaproteobacteria</taxon>
        <taxon>Hyphomicrobiales</taxon>
        <taxon>Methylobacteriaceae</taxon>
        <taxon>Microvirga</taxon>
    </lineage>
</organism>
<dbReference type="EMBL" id="JH660645">
    <property type="protein sequence ID" value="EIM26893.1"/>
    <property type="molecule type" value="Genomic_DNA"/>
</dbReference>
<evidence type="ECO:0000256" key="1">
    <source>
        <dbReference type="SAM" id="SignalP"/>
    </source>
</evidence>
<dbReference type="HOGENOM" id="CLU_1873051_0_0_5"/>
<accession>I4YSF1</accession>
<reference evidence="2 3" key="1">
    <citation type="submission" date="2012-02" db="EMBL/GenBank/DDBJ databases">
        <title>Improved High-Quality Draft sequence of Microvirga sp. WSM3557.</title>
        <authorList>
            <consortium name="US DOE Joint Genome Institute"/>
            <person name="Lucas S."/>
            <person name="Han J."/>
            <person name="Lapidus A."/>
            <person name="Cheng J.-F."/>
            <person name="Goodwin L."/>
            <person name="Pitluck S."/>
            <person name="Peters L."/>
            <person name="Zhang X."/>
            <person name="Detter J.C."/>
            <person name="Han C."/>
            <person name="Tapia R."/>
            <person name="Land M."/>
            <person name="Hauser L."/>
            <person name="Kyrpides N."/>
            <person name="Ivanova N."/>
            <person name="Pagani I."/>
            <person name="Brau L."/>
            <person name="Yates R."/>
            <person name="O'Hara G."/>
            <person name="Rui T."/>
            <person name="Howieson J."/>
            <person name="Reeve W."/>
            <person name="Woyke T."/>
        </authorList>
    </citation>
    <scope>NUCLEOTIDE SEQUENCE [LARGE SCALE GENOMIC DNA]</scope>
    <source>
        <strain evidence="2 3">WSM3557</strain>
    </source>
</reference>
<evidence type="ECO:0000313" key="2">
    <source>
        <dbReference type="EMBL" id="EIM26893.1"/>
    </source>
</evidence>
<keyword evidence="3" id="KW-1185">Reference proteome</keyword>
<proteinExistence type="predicted"/>
<dbReference type="RefSeq" id="WP_009762943.1">
    <property type="nucleotide sequence ID" value="NZ_CP141050.1"/>
</dbReference>
<dbReference type="AlphaFoldDB" id="I4YSF1"/>
<gene>
    <name evidence="2" type="ORF">MicloDRAFT_00034440</name>
</gene>
<sequence precursor="true">MRKLAVLSAVALVGFGSLADTTDAEARSRRNTGTVVAAGVAGLAVGGLVGAAASNAYAAPAYGYSYPAYGSPSYGYAPVTTTRVVRTYDDYDYPPHSVYRTTRVVRYSAPVTYGYGYAPARYGYSWGGPAYSDYGW</sequence>
<feature type="chain" id="PRO_5003698483" evidence="1">
    <location>
        <begin position="20"/>
        <end position="136"/>
    </location>
</feature>